<evidence type="ECO:0000313" key="18">
    <source>
        <dbReference type="EMBL" id="RPB07777.1"/>
    </source>
</evidence>
<dbReference type="SUPFAM" id="SSF53335">
    <property type="entry name" value="S-adenosyl-L-methionine-dependent methyltransferases"/>
    <property type="match status" value="1"/>
</dbReference>
<dbReference type="UniPathway" id="UPA00375"/>
<dbReference type="InterPro" id="IPR007213">
    <property type="entry name" value="Ppm1/Ppm2/Tcmp"/>
</dbReference>
<dbReference type="Pfam" id="PF13621">
    <property type="entry name" value="Cupin_8"/>
    <property type="match status" value="1"/>
</dbReference>
<comment type="catalytic activity">
    <reaction evidence="15">
        <text>7-[(3S)-(3-amino-3-methoxycarbonyl)propyl]wyosine(37) in tRNA(Phe) + S-adenosyl-L-methionine + CO2 = wybutosine(37) in tRNA(Phe) + S-adenosyl-L-homocysteine + 2 H(+)</text>
        <dbReference type="Rhea" id="RHEA:37119"/>
        <dbReference type="Rhea" id="RHEA-COMP:11844"/>
        <dbReference type="Rhea" id="RHEA-COMP:11847"/>
        <dbReference type="ChEBI" id="CHEBI:15378"/>
        <dbReference type="ChEBI" id="CHEBI:16526"/>
        <dbReference type="ChEBI" id="CHEBI:57856"/>
        <dbReference type="ChEBI" id="CHEBI:59789"/>
        <dbReference type="ChEBI" id="CHEBI:73544"/>
        <dbReference type="ChEBI" id="CHEBI:74275"/>
        <dbReference type="EC" id="2.3.1.231"/>
    </reaction>
</comment>
<evidence type="ECO:0000256" key="7">
    <source>
        <dbReference type="ARBA" id="ARBA00022603"/>
    </source>
</evidence>
<dbReference type="PANTHER" id="PTHR46529:SF1">
    <property type="entry name" value="TRNA WYBUTOSINE-SYNTHESIZING PROTEIN 4"/>
    <property type="match status" value="1"/>
</dbReference>
<proteinExistence type="inferred from homology"/>
<keyword evidence="10" id="KW-0819">tRNA processing</keyword>
<dbReference type="STRING" id="1392247.A0A3N4KB91"/>
<name>A0A3N4KB91_9PEZI</name>
<dbReference type="PANTHER" id="PTHR46529">
    <property type="entry name" value="TRNA WYBUTOSINE-SYNTHESIZING PROTEIN 4"/>
    <property type="match status" value="1"/>
</dbReference>
<dbReference type="InParanoid" id="A0A3N4KB91"/>
<dbReference type="InterPro" id="IPR029063">
    <property type="entry name" value="SAM-dependent_MTases_sf"/>
</dbReference>
<dbReference type="Gene3D" id="2.120.10.80">
    <property type="entry name" value="Kelch-type beta propeller"/>
    <property type="match status" value="1"/>
</dbReference>
<evidence type="ECO:0000256" key="12">
    <source>
        <dbReference type="ARBA" id="ARBA00029750"/>
    </source>
</evidence>
<comment type="catalytic activity">
    <reaction evidence="1">
        <text>7-[(3S)-3-amino-3-carboxypropyl]wyosine(37) in tRNA(Phe) + S-adenosyl-L-methionine = 7-[(3S)-(3-amino-3-methoxycarbonyl)propyl]wyosine(37) in tRNA(Phe) + S-adenosyl-L-homocysteine</text>
        <dbReference type="Rhea" id="RHEA:36903"/>
        <dbReference type="Rhea" id="RHEA-COMP:10379"/>
        <dbReference type="Rhea" id="RHEA-COMP:11844"/>
        <dbReference type="ChEBI" id="CHEBI:57856"/>
        <dbReference type="ChEBI" id="CHEBI:59789"/>
        <dbReference type="ChEBI" id="CHEBI:73543"/>
        <dbReference type="ChEBI" id="CHEBI:74275"/>
        <dbReference type="EC" id="2.1.1.290"/>
    </reaction>
</comment>
<evidence type="ECO:0000256" key="1">
    <source>
        <dbReference type="ARBA" id="ARBA00001806"/>
    </source>
</evidence>
<sequence length="1034" mass="116413">MEPPTKKKDGPKSEKEKRDGAIMGTNNSSIVSKRSVERLYSKPDEHQFLRYFVKKPQRRSPLINRGYWLRMRAVEYVVHSFLSEEPFDRRTKKVVINLGCGYDPLPFQCISEAKNVCGDILYIDIDYPDLIGKKVQTLCETPQLVALLTEPKVHDPPVNHVHYSSSEYLAIGCDLRDLKTLQAIFDGQGITKSALFFTAEVSLAYMDRESVDALVAWIATLPDARFSILEQFLPSGDTHPFARTMQRHFNSLPTPLKSILSYPTLANQVARYSDRGWGSVDAVDLLAFWSSMVTEEERKYLESIELFDEWEEFFLFCQHYFILYAWTGENPYGPLRKEGMRWIGGEYCYFPDHRPQYMRSQSSEESRVEEGLDAEYTGSPLLKRWFGAAAEWGGGKLVYHGGLGTKTRMGSSLLIAEEHEKNHKCSISASPGPGARMCHTLTQVSPGKLLLVGGRTSPGQSLSDVWLLEAGSWKKVQSLPSGRFRHSATAIGNGKVLICGGKRDNEIIDEWLIWSECDGWKRAKVEADRKPSPRFGAVLCWTDKSYGILSGGMDSKGQVLGDMWRLEITKGSDTYTLVVSWSFVNLLSTRSLLRRFGARAVYLGAGRVLVIGGVSGGALIKSEDEMVEIHCEKVTVRAIDVEYTHEDGRLPLLIGHDVVLAGKDKVCVIGGGGVCFSFGGCFNEGMWTLHAFKDGEVESDWKILEEGELLEKKKRRQTFPFEERSVITPRPKTSQAMDIKRMKVKTAEDFERIREAGEPVIMEGLNIGECVKNWCPAYLKEKLGNEREVIVHSAQSQFMSFQSKNFSYKTMPFEEFIDIAFDPNAHKYLYLRSLSATNPTSEPANISKDFPEIAADFSIPSELGFVKANEHSSPFRISSKEVGMWLHFDVMANVLCHIRGTKRFRVYPPTDVTRLSFPPGASSSTINPFTEGDIDDTYPQEAVLQPGDVLYLPELWPHAALPLEPCIAINVFFRGLKSGYGIGKDVYGNRDLAAYEKGRGLVGRIAREFEGLPETARRFYMERLVEELADVARD</sequence>
<keyword evidence="7" id="KW-0489">Methyltransferase</keyword>
<dbReference type="SUPFAM" id="SSF51197">
    <property type="entry name" value="Clavaminate synthase-like"/>
    <property type="match status" value="1"/>
</dbReference>
<keyword evidence="8" id="KW-0808">Transferase</keyword>
<evidence type="ECO:0000256" key="11">
    <source>
        <dbReference type="ARBA" id="ARBA00025588"/>
    </source>
</evidence>
<accession>A0A3N4KB91</accession>
<comment type="pathway">
    <text evidence="2">tRNA modification; wybutosine-tRNA(Phe) biosynthesis.</text>
</comment>
<dbReference type="Gene3D" id="3.40.50.150">
    <property type="entry name" value="Vaccinia Virus protein VP39"/>
    <property type="match status" value="1"/>
</dbReference>
<evidence type="ECO:0000259" key="17">
    <source>
        <dbReference type="PROSITE" id="PS51184"/>
    </source>
</evidence>
<feature type="region of interest" description="Disordered" evidence="16">
    <location>
        <begin position="1"/>
        <end position="27"/>
    </location>
</feature>
<evidence type="ECO:0000313" key="19">
    <source>
        <dbReference type="Proteomes" id="UP000277580"/>
    </source>
</evidence>
<dbReference type="GO" id="GO:0031591">
    <property type="term" value="P:wybutosine biosynthetic process"/>
    <property type="evidence" value="ECO:0007669"/>
    <property type="project" value="TreeGrafter"/>
</dbReference>
<dbReference type="PROSITE" id="PS51184">
    <property type="entry name" value="JMJC"/>
    <property type="match status" value="1"/>
</dbReference>
<evidence type="ECO:0000256" key="10">
    <source>
        <dbReference type="ARBA" id="ARBA00022694"/>
    </source>
</evidence>
<evidence type="ECO:0000256" key="6">
    <source>
        <dbReference type="ARBA" id="ARBA00018045"/>
    </source>
</evidence>
<dbReference type="Proteomes" id="UP000277580">
    <property type="component" value="Unassembled WGS sequence"/>
</dbReference>
<dbReference type="Pfam" id="PF13418">
    <property type="entry name" value="Beta-prop_TYW4"/>
    <property type="match status" value="1"/>
</dbReference>
<keyword evidence="19" id="KW-1185">Reference proteome</keyword>
<reference evidence="18 19" key="1">
    <citation type="journal article" date="2018" name="Nat. Ecol. Evol.">
        <title>Pezizomycetes genomes reveal the molecular basis of ectomycorrhizal truffle lifestyle.</title>
        <authorList>
            <person name="Murat C."/>
            <person name="Payen T."/>
            <person name="Noel B."/>
            <person name="Kuo A."/>
            <person name="Morin E."/>
            <person name="Chen J."/>
            <person name="Kohler A."/>
            <person name="Krizsan K."/>
            <person name="Balestrini R."/>
            <person name="Da Silva C."/>
            <person name="Montanini B."/>
            <person name="Hainaut M."/>
            <person name="Levati E."/>
            <person name="Barry K.W."/>
            <person name="Belfiori B."/>
            <person name="Cichocki N."/>
            <person name="Clum A."/>
            <person name="Dockter R.B."/>
            <person name="Fauchery L."/>
            <person name="Guy J."/>
            <person name="Iotti M."/>
            <person name="Le Tacon F."/>
            <person name="Lindquist E.A."/>
            <person name="Lipzen A."/>
            <person name="Malagnac F."/>
            <person name="Mello A."/>
            <person name="Molinier V."/>
            <person name="Miyauchi S."/>
            <person name="Poulain J."/>
            <person name="Riccioni C."/>
            <person name="Rubini A."/>
            <person name="Sitrit Y."/>
            <person name="Splivallo R."/>
            <person name="Traeger S."/>
            <person name="Wang M."/>
            <person name="Zifcakova L."/>
            <person name="Wipf D."/>
            <person name="Zambonelli A."/>
            <person name="Paolocci F."/>
            <person name="Nowrousian M."/>
            <person name="Ottonello S."/>
            <person name="Baldrian P."/>
            <person name="Spatafora J.W."/>
            <person name="Henrissat B."/>
            <person name="Nagy L.G."/>
            <person name="Aury J.M."/>
            <person name="Wincker P."/>
            <person name="Grigoriev I.V."/>
            <person name="Bonfante P."/>
            <person name="Martin F.M."/>
        </authorList>
    </citation>
    <scope>NUCLEOTIDE SEQUENCE [LARGE SCALE GENOMIC DNA]</scope>
    <source>
        <strain evidence="18 19">CCBAS932</strain>
    </source>
</reference>
<dbReference type="EC" id="2.1.1.290" evidence="5"/>
<evidence type="ECO:0000256" key="15">
    <source>
        <dbReference type="ARBA" id="ARBA00049250"/>
    </source>
</evidence>
<evidence type="ECO:0000256" key="14">
    <source>
        <dbReference type="ARBA" id="ARBA00030847"/>
    </source>
</evidence>
<evidence type="ECO:0000256" key="4">
    <source>
        <dbReference type="ARBA" id="ARBA00012155"/>
    </source>
</evidence>
<feature type="compositionally biased region" description="Basic and acidic residues" evidence="16">
    <location>
        <begin position="1"/>
        <end position="20"/>
    </location>
</feature>
<dbReference type="SUPFAM" id="SSF117281">
    <property type="entry name" value="Kelch motif"/>
    <property type="match status" value="1"/>
</dbReference>
<dbReference type="InterPro" id="IPR015915">
    <property type="entry name" value="Kelch-typ_b-propeller"/>
</dbReference>
<dbReference type="Gene3D" id="6.10.140.1470">
    <property type="match status" value="1"/>
</dbReference>
<dbReference type="Gene3D" id="2.60.120.650">
    <property type="entry name" value="Cupin"/>
    <property type="match status" value="1"/>
</dbReference>
<dbReference type="GO" id="GO:0030488">
    <property type="term" value="P:tRNA methylation"/>
    <property type="evidence" value="ECO:0007669"/>
    <property type="project" value="TreeGrafter"/>
</dbReference>
<organism evidence="18 19">
    <name type="scientific">Morchella conica CCBAS932</name>
    <dbReference type="NCBI Taxonomy" id="1392247"/>
    <lineage>
        <taxon>Eukaryota</taxon>
        <taxon>Fungi</taxon>
        <taxon>Dikarya</taxon>
        <taxon>Ascomycota</taxon>
        <taxon>Pezizomycotina</taxon>
        <taxon>Pezizomycetes</taxon>
        <taxon>Pezizales</taxon>
        <taxon>Morchellaceae</taxon>
        <taxon>Morchella</taxon>
    </lineage>
</organism>
<dbReference type="EMBL" id="ML119175">
    <property type="protein sequence ID" value="RPB07777.1"/>
    <property type="molecule type" value="Genomic_DNA"/>
</dbReference>
<evidence type="ECO:0000256" key="2">
    <source>
        <dbReference type="ARBA" id="ARBA00004797"/>
    </source>
</evidence>
<dbReference type="AlphaFoldDB" id="A0A3N4KB91"/>
<gene>
    <name evidence="18" type="ORF">P167DRAFT_539855</name>
</gene>
<comment type="similarity">
    <text evidence="3">Belongs to the methyltransferase superfamily. LCMT family.</text>
</comment>
<dbReference type="FunCoup" id="A0A3N4KB91">
    <property type="interactions" value="101"/>
</dbReference>
<feature type="domain" description="JmjC" evidence="17">
    <location>
        <begin position="839"/>
        <end position="990"/>
    </location>
</feature>
<dbReference type="GO" id="GO:0008175">
    <property type="term" value="F:tRNA methyltransferase activity"/>
    <property type="evidence" value="ECO:0007669"/>
    <property type="project" value="TreeGrafter"/>
</dbReference>
<evidence type="ECO:0000256" key="8">
    <source>
        <dbReference type="ARBA" id="ARBA00022679"/>
    </source>
</evidence>
<dbReference type="InterPro" id="IPR041667">
    <property type="entry name" value="Cupin_8"/>
</dbReference>
<evidence type="ECO:0000256" key="9">
    <source>
        <dbReference type="ARBA" id="ARBA00022691"/>
    </source>
</evidence>
<dbReference type="SMART" id="SM00558">
    <property type="entry name" value="JmjC"/>
    <property type="match status" value="1"/>
</dbReference>
<evidence type="ECO:0000256" key="5">
    <source>
        <dbReference type="ARBA" id="ARBA00012779"/>
    </source>
</evidence>
<comment type="function">
    <text evidence="11">Probable S-adenosyl-L-methionine-dependent methyltransferase that acts as a component of the wybutosine biosynthesis pathway. Wybutosine is a hyper modified guanosine with a tricyclic base found at the 3'-position adjacent to the anticodon of eukaryotic phenylalanine tRNA. May methylate the carboxyl group of leucine residues to form alpha-leucine ester residues.</text>
</comment>
<dbReference type="InterPro" id="IPR003347">
    <property type="entry name" value="JmjC_dom"/>
</dbReference>
<dbReference type="SMART" id="SM00612">
    <property type="entry name" value="Kelch"/>
    <property type="match status" value="1"/>
</dbReference>
<protein>
    <recommendedName>
        <fullName evidence="6">tRNA wybutosine-synthesizing protein 4</fullName>
        <ecNumber evidence="5">2.1.1.290</ecNumber>
        <ecNumber evidence="4">2.3.1.231</ecNumber>
    </recommendedName>
    <alternativeName>
        <fullName evidence="13">Leucine carboxyl methyltransferase 2</fullName>
    </alternativeName>
    <alternativeName>
        <fullName evidence="14">tRNA(Phe) (7-(3-amino-3-(methoxycarbonyl)propyl)wyosine(37)-N)-methoxycarbonyltransferase</fullName>
    </alternativeName>
    <alternativeName>
        <fullName evidence="12">tRNA(Phe) (7-(3-amino-3-carboxypropyl)wyosine(37)-O)-methyltransferase</fullName>
    </alternativeName>
</protein>
<dbReference type="InterPro" id="IPR006652">
    <property type="entry name" value="Kelch_1"/>
</dbReference>
<dbReference type="EC" id="2.3.1.231" evidence="4"/>
<evidence type="ECO:0000256" key="13">
    <source>
        <dbReference type="ARBA" id="ARBA00030231"/>
    </source>
</evidence>
<dbReference type="OrthoDB" id="47172at2759"/>
<evidence type="ECO:0000256" key="3">
    <source>
        <dbReference type="ARBA" id="ARBA00010703"/>
    </source>
</evidence>
<keyword evidence="9" id="KW-0949">S-adenosyl-L-methionine</keyword>
<dbReference type="Pfam" id="PF04072">
    <property type="entry name" value="LCM"/>
    <property type="match status" value="1"/>
</dbReference>
<dbReference type="FunFam" id="2.60.120.650:FF:000043">
    <property type="entry name" value="tRNA wybutosine-synthesizing protein 4"/>
    <property type="match status" value="1"/>
</dbReference>
<evidence type="ECO:0000256" key="16">
    <source>
        <dbReference type="SAM" id="MobiDB-lite"/>
    </source>
</evidence>